<feature type="compositionally biased region" description="Polar residues" evidence="3">
    <location>
        <begin position="399"/>
        <end position="420"/>
    </location>
</feature>
<feature type="compositionally biased region" description="Basic and acidic residues" evidence="3">
    <location>
        <begin position="191"/>
        <end position="206"/>
    </location>
</feature>
<evidence type="ECO:0000313" key="6">
    <source>
        <dbReference type="Proteomes" id="UP000013776"/>
    </source>
</evidence>
<comment type="caution">
    <text evidence="5">The sequence shown here is derived from an EMBL/GenBank/DDBJ whole genome shotgun (WGS) entry which is preliminary data.</text>
</comment>
<feature type="region of interest" description="Disordered" evidence="3">
    <location>
        <begin position="71"/>
        <end position="254"/>
    </location>
</feature>
<dbReference type="Proteomes" id="UP000013776">
    <property type="component" value="Unassembled WGS sequence"/>
</dbReference>
<dbReference type="SUPFAM" id="SSF50044">
    <property type="entry name" value="SH3-domain"/>
    <property type="match status" value="1"/>
</dbReference>
<feature type="compositionally biased region" description="Low complexity" evidence="3">
    <location>
        <begin position="214"/>
        <end position="225"/>
    </location>
</feature>
<dbReference type="InterPro" id="IPR035552">
    <property type="entry name" value="Mti1_SH3"/>
</dbReference>
<evidence type="ECO:0000256" key="1">
    <source>
        <dbReference type="ARBA" id="ARBA00022443"/>
    </source>
</evidence>
<dbReference type="eggNOG" id="ENOG502QQMM">
    <property type="taxonomic scope" value="Eukaryota"/>
</dbReference>
<proteinExistence type="predicted"/>
<dbReference type="OrthoDB" id="207120at2759"/>
<feature type="compositionally biased region" description="Polar residues" evidence="3">
    <location>
        <begin position="509"/>
        <end position="524"/>
    </location>
</feature>
<organism evidence="5 6">
    <name type="scientific">Taphrina deformans (strain PYCC 5710 / ATCC 11124 / CBS 356.35 / IMI 108563 / JCM 9778 / NBRC 8474)</name>
    <name type="common">Peach leaf curl fungus</name>
    <name type="synonym">Lalaria deformans</name>
    <dbReference type="NCBI Taxonomy" id="1097556"/>
    <lineage>
        <taxon>Eukaryota</taxon>
        <taxon>Fungi</taxon>
        <taxon>Dikarya</taxon>
        <taxon>Ascomycota</taxon>
        <taxon>Taphrinomycotina</taxon>
        <taxon>Taphrinomycetes</taxon>
        <taxon>Taphrinales</taxon>
        <taxon>Taphrinaceae</taxon>
        <taxon>Taphrina</taxon>
    </lineage>
</organism>
<feature type="domain" description="SH3" evidence="4">
    <location>
        <begin position="6"/>
        <end position="70"/>
    </location>
</feature>
<feature type="compositionally biased region" description="Polar residues" evidence="3">
    <location>
        <begin position="145"/>
        <end position="156"/>
    </location>
</feature>
<dbReference type="Pfam" id="PF00018">
    <property type="entry name" value="SH3_1"/>
    <property type="match status" value="1"/>
</dbReference>
<dbReference type="InterPro" id="IPR036028">
    <property type="entry name" value="SH3-like_dom_sf"/>
</dbReference>
<dbReference type="VEuPathDB" id="FungiDB:TAPDE_000622"/>
<dbReference type="PANTHER" id="PTHR46026">
    <property type="entry name" value="RHO-TYPE GUANINE NUCLEOTIDE EXCHANGE FACTOR, ISOFORM F"/>
    <property type="match status" value="1"/>
</dbReference>
<evidence type="ECO:0000256" key="2">
    <source>
        <dbReference type="PROSITE-ProRule" id="PRU00192"/>
    </source>
</evidence>
<feature type="compositionally biased region" description="Basic and acidic residues" evidence="3">
    <location>
        <begin position="433"/>
        <end position="455"/>
    </location>
</feature>
<dbReference type="EMBL" id="CAHR02000020">
    <property type="protein sequence ID" value="CCG80958.1"/>
    <property type="molecule type" value="Genomic_DNA"/>
</dbReference>
<evidence type="ECO:0000256" key="3">
    <source>
        <dbReference type="SAM" id="MobiDB-lite"/>
    </source>
</evidence>
<feature type="compositionally biased region" description="Polar residues" evidence="3">
    <location>
        <begin position="358"/>
        <end position="372"/>
    </location>
</feature>
<feature type="compositionally biased region" description="Polar residues" evidence="3">
    <location>
        <begin position="175"/>
        <end position="190"/>
    </location>
</feature>
<dbReference type="SMART" id="SM00326">
    <property type="entry name" value="SH3"/>
    <property type="match status" value="1"/>
</dbReference>
<feature type="region of interest" description="Disordered" evidence="3">
    <location>
        <begin position="274"/>
        <end position="565"/>
    </location>
</feature>
<evidence type="ECO:0000313" key="5">
    <source>
        <dbReference type="EMBL" id="CCG80958.1"/>
    </source>
</evidence>
<keyword evidence="1 2" id="KW-0728">SH3 domain</keyword>
<dbReference type="PANTHER" id="PTHR46026:SF1">
    <property type="entry name" value="RHO-TYPE GUANINE NUCLEOTIDE EXCHANGE FACTOR, ISOFORM F"/>
    <property type="match status" value="1"/>
</dbReference>
<dbReference type="CDD" id="cd11887">
    <property type="entry name" value="SH3_Bbc1"/>
    <property type="match status" value="1"/>
</dbReference>
<protein>
    <submittedName>
        <fullName evidence="5">SH3 domain protein</fullName>
    </submittedName>
</protein>
<sequence>MSETMRPPCDVKALYQYTSEHEDDLNFEVGQIIHVHAEEDDEWLNGSYINAKGDRETGIFPKSFVELVETPKAPARPSRTGAQKETHIGLDKETQLSNLTDTNPAETQGSEGLHTTSTKAETSTTDSAADVGARGPDSVEVASQFPVNETRTSSIRDATAHGEEDPQPKPAPVKYTSSVESAPQHTTEPPSTHEKVPKSNAFRDRIAAFNKQGAAPVAPKPMAKPSLAKKPFVAPPPSKDSYVPATTSKPKPTAIAPESHIDELAHGQVKLPQEIAHESTGPEAPPKVGSLKDRIAALQAERSHVAAKKAGAKEEGSSKAPVEPVSTQSGRPAASDRRENAPETNEDLHDFVPEQGELSRSSTIETTSTQQRPLVPEVPQEEYSANPHSPLLLSRERTTTSIDSLQPQQTGASTHSSISLSKPVIPVIPMQNHPREDVVVDSSDHIDNEPTHEPEPLETVDQNSIAAPESSEDEIDEEEQRKQQLRARMAKMSGGMGMGMHMALGIGGNNATRSTKPKSHTPTQDDFLLTHAAIPAQPDPHSSLLNSAATESEKEGYDADDDETG</sequence>
<dbReference type="AlphaFoldDB" id="R4X7A8"/>
<name>R4X7A8_TAPDE</name>
<dbReference type="Gene3D" id="2.30.30.40">
    <property type="entry name" value="SH3 Domains"/>
    <property type="match status" value="1"/>
</dbReference>
<feature type="compositionally biased region" description="Basic and acidic residues" evidence="3">
    <location>
        <begin position="334"/>
        <end position="352"/>
    </location>
</feature>
<feature type="compositionally biased region" description="Polar residues" evidence="3">
    <location>
        <begin position="95"/>
        <end position="114"/>
    </location>
</feature>
<feature type="compositionally biased region" description="Basic and acidic residues" evidence="3">
    <location>
        <begin position="82"/>
        <end position="94"/>
    </location>
</feature>
<dbReference type="STRING" id="1097556.R4X7A8"/>
<evidence type="ECO:0000259" key="4">
    <source>
        <dbReference type="PROSITE" id="PS50002"/>
    </source>
</evidence>
<gene>
    <name evidence="5" type="ORF">TAPDE_000622</name>
</gene>
<reference evidence="5 6" key="1">
    <citation type="journal article" date="2013" name="MBio">
        <title>Genome sequencing of the plant pathogen Taphrina deformans, the causal agent of peach leaf curl.</title>
        <authorList>
            <person name="Cisse O.H."/>
            <person name="Almeida J.M.G.C.F."/>
            <person name="Fonseca A."/>
            <person name="Kumar A.A."/>
            <person name="Salojaervi J."/>
            <person name="Overmyer K."/>
            <person name="Hauser P.M."/>
            <person name="Pagni M."/>
        </authorList>
    </citation>
    <scope>NUCLEOTIDE SEQUENCE [LARGE SCALE GENOMIC DNA]</scope>
    <source>
        <strain evidence="6">PYCC 5710 / ATCC 11124 / CBS 356.35 / IMI 108563 / JCM 9778 / NBRC 8474</strain>
    </source>
</reference>
<dbReference type="PROSITE" id="PS50002">
    <property type="entry name" value="SH3"/>
    <property type="match status" value="1"/>
</dbReference>
<dbReference type="InterPro" id="IPR001452">
    <property type="entry name" value="SH3_domain"/>
</dbReference>
<keyword evidence="6" id="KW-1185">Reference proteome</keyword>
<feature type="compositionally biased region" description="Low complexity" evidence="3">
    <location>
        <begin position="115"/>
        <end position="129"/>
    </location>
</feature>
<feature type="compositionally biased region" description="Basic and acidic residues" evidence="3">
    <location>
        <begin position="158"/>
        <end position="167"/>
    </location>
</feature>
<accession>R4X7A8</accession>